<organism evidence="14 15">
    <name type="scientific">Vitis vinifera</name>
    <name type="common">Grape</name>
    <dbReference type="NCBI Taxonomy" id="29760"/>
    <lineage>
        <taxon>Eukaryota</taxon>
        <taxon>Viridiplantae</taxon>
        <taxon>Streptophyta</taxon>
        <taxon>Embryophyta</taxon>
        <taxon>Tracheophyta</taxon>
        <taxon>Spermatophyta</taxon>
        <taxon>Magnoliopsida</taxon>
        <taxon>eudicotyledons</taxon>
        <taxon>Gunneridae</taxon>
        <taxon>Pentapetalae</taxon>
        <taxon>rosids</taxon>
        <taxon>Vitales</taxon>
        <taxon>Vitaceae</taxon>
        <taxon>Viteae</taxon>
        <taxon>Vitis</taxon>
    </lineage>
</organism>
<sequence>MSTLQASLICKPSLAFSKPYSSSSARRVCLSRLSVCRISFSAFKAVSPKSRFRNHRLSIRCTLQPEAAPEMEGEWQEVENLVMNSGESEGGLVEAEPGVSGLEAVESEGLVENEGKKSRLAVEKRLERLISEADANPKDVEKQSALLVELNKHRLWFYGFRILAYALFGLRENGVKQFVVPVILASEENGETVVEFLNGSVDSIKQYNSAVSGGSPKLSSIPESVIKRFEQRDHAVDSRGVAEYLRALVVTNAIAEYLPDEQSGKPSSLPTLLQELKQRASGNMDEAFLNPGISEKQPLHVVMVEPKVSSRSSRFAQELISTILFTVAVGLVWVMGAAALQKYIGSLGGIGASGVGSSSSYAPKELNKEVMPEKNVKTFKDVKGCDDAKQELEEVVEYLKNPAKFTRLGGNCQRSWVIYPGGLAQVGILLTGAPGTGKTLLAKAVDISLILSWAFASKACPTGYELVLLSLIGMIVNAQAQFMLKRNSCPSSVLVYQWYSMAIAGEAGVPFFYRAGSEFEEMHYIDVRYFEAQVAFCVAGLLGLVLGVCCWIYTKAMGRPYKKTLHQLLVEMDGFEQNEGIILMAATNLPDILDPALTRPGRFDRHIVVPNPDVRGRQEILELYLQDKPLSDDVDVKAIARGTPGFNGADLANLVNIAAIKAAVEGADKLNASQLEFAKDRIIMGTERKTMFLSEESKKLTAYHESGHAIVAFNTDGAHPIHKATIMPRGSALGMVTQLPSNDETTISKKQLLARLDVCMGGRVAEELIFGQDHVTTGASSDLNTATELAQYMVQRDFLWGGGALVQKPHLVRWNTVCLEKRKGGLGVRNPSLINISLLCKWNWWLAYQVGNVREWDFRWTSGVEMSHFVSLSPHCLPFLRLRNLGWLMFGNPEELVERFLHKIQAFRVHRDVEDKVIWIALRCGTFSVKSLYSILEPGDSPLFPSGSVWRSSAPPNVAFFA</sequence>
<keyword evidence="10" id="KW-0472">Membrane</keyword>
<dbReference type="SUPFAM" id="SSF52540">
    <property type="entry name" value="P-loop containing nucleoside triphosphate hydrolases"/>
    <property type="match status" value="2"/>
</dbReference>
<evidence type="ECO:0000256" key="8">
    <source>
        <dbReference type="ARBA" id="ARBA00022946"/>
    </source>
</evidence>
<evidence type="ECO:0000259" key="12">
    <source>
        <dbReference type="Pfam" id="PF01434"/>
    </source>
</evidence>
<dbReference type="PANTHER" id="PTHR23076">
    <property type="entry name" value="METALLOPROTEASE M41 FTSH"/>
    <property type="match status" value="1"/>
</dbReference>
<keyword evidence="6" id="KW-0378">Hydrolase</keyword>
<feature type="transmembrane region" description="Helical" evidence="10">
    <location>
        <begin position="533"/>
        <end position="553"/>
    </location>
</feature>
<gene>
    <name evidence="14" type="primary">FTSH11_2</name>
    <name evidence="14" type="ORF">CK203_057532</name>
</gene>
<accession>A0A438GJD7</accession>
<comment type="similarity">
    <text evidence="2">In the C-terminal section; belongs to the peptidase M41 family.</text>
</comment>
<evidence type="ECO:0000256" key="2">
    <source>
        <dbReference type="ARBA" id="ARBA00010044"/>
    </source>
</evidence>
<evidence type="ECO:0000259" key="11">
    <source>
        <dbReference type="Pfam" id="PF00004"/>
    </source>
</evidence>
<dbReference type="PROSITE" id="PS00674">
    <property type="entry name" value="AAA"/>
    <property type="match status" value="1"/>
</dbReference>
<dbReference type="GO" id="GO:0006508">
    <property type="term" value="P:proteolysis"/>
    <property type="evidence" value="ECO:0007669"/>
    <property type="project" value="UniProtKB-KW"/>
</dbReference>
<dbReference type="InterPro" id="IPR037219">
    <property type="entry name" value="Peptidase_M41-like"/>
</dbReference>
<dbReference type="GO" id="GO:0005737">
    <property type="term" value="C:cytoplasm"/>
    <property type="evidence" value="ECO:0007669"/>
    <property type="project" value="UniProtKB-ARBA"/>
</dbReference>
<keyword evidence="5" id="KW-0479">Metal-binding</keyword>
<keyword evidence="8" id="KW-0809">Transit peptide</keyword>
<protein>
    <submittedName>
        <fullName evidence="14">ATP-dependent zinc metalloprotease FTSH 11, chloroplastic/mitochondrial</fullName>
    </submittedName>
</protein>
<evidence type="ECO:0000256" key="9">
    <source>
        <dbReference type="ARBA" id="ARBA00023049"/>
    </source>
</evidence>
<dbReference type="InterPro" id="IPR000642">
    <property type="entry name" value="Peptidase_M41"/>
</dbReference>
<reference evidence="14 15" key="1">
    <citation type="journal article" date="2018" name="PLoS Genet.">
        <title>Population sequencing reveals clonal diversity and ancestral inbreeding in the grapevine cultivar Chardonnay.</title>
        <authorList>
            <person name="Roach M.J."/>
            <person name="Johnson D.L."/>
            <person name="Bohlmann J."/>
            <person name="van Vuuren H.J."/>
            <person name="Jones S.J."/>
            <person name="Pretorius I.S."/>
            <person name="Schmidt S.A."/>
            <person name="Borneman A.R."/>
        </authorList>
    </citation>
    <scope>NUCLEOTIDE SEQUENCE [LARGE SCALE GENOMIC DNA]</scope>
    <source>
        <strain evidence="15">cv. Chardonnay</strain>
        <tissue evidence="14">Leaf</tissue>
    </source>
</reference>
<dbReference type="FunFam" id="1.10.8.60:FF:000001">
    <property type="entry name" value="ATP-dependent zinc metalloprotease FtsH"/>
    <property type="match status" value="1"/>
</dbReference>
<proteinExistence type="inferred from homology"/>
<feature type="domain" description="AAA ATPase AAA+ lid" evidence="13">
    <location>
        <begin position="633"/>
        <end position="676"/>
    </location>
</feature>
<comment type="cofactor">
    <cofactor evidence="1">
        <name>Zn(2+)</name>
        <dbReference type="ChEBI" id="CHEBI:29105"/>
    </cofactor>
</comment>
<feature type="transmembrane region" description="Helical" evidence="10">
    <location>
        <begin position="493"/>
        <end position="513"/>
    </location>
</feature>
<dbReference type="Gene3D" id="1.10.8.60">
    <property type="match status" value="1"/>
</dbReference>
<dbReference type="Pfam" id="PF17862">
    <property type="entry name" value="AAA_lid_3"/>
    <property type="match status" value="1"/>
</dbReference>
<evidence type="ECO:0000256" key="6">
    <source>
        <dbReference type="ARBA" id="ARBA00022801"/>
    </source>
</evidence>
<evidence type="ECO:0000256" key="5">
    <source>
        <dbReference type="ARBA" id="ARBA00022723"/>
    </source>
</evidence>
<keyword evidence="4 14" id="KW-0645">Protease</keyword>
<feature type="domain" description="Peptidase M41" evidence="12">
    <location>
        <begin position="692"/>
        <end position="796"/>
    </location>
</feature>
<dbReference type="Proteomes" id="UP000288805">
    <property type="component" value="Unassembled WGS sequence"/>
</dbReference>
<dbReference type="EMBL" id="QGNW01000418">
    <property type="protein sequence ID" value="RVW72284.1"/>
    <property type="molecule type" value="Genomic_DNA"/>
</dbReference>
<dbReference type="InterPro" id="IPR041569">
    <property type="entry name" value="AAA_lid_3"/>
</dbReference>
<dbReference type="Pfam" id="PF01434">
    <property type="entry name" value="Peptidase_M41"/>
    <property type="match status" value="1"/>
</dbReference>
<dbReference type="PANTHER" id="PTHR23076:SF97">
    <property type="entry name" value="ATP-DEPENDENT ZINC METALLOPROTEASE YME1L1"/>
    <property type="match status" value="1"/>
</dbReference>
<keyword evidence="9 14" id="KW-0482">Metalloprotease</keyword>
<dbReference type="GO" id="GO:0046872">
    <property type="term" value="F:metal ion binding"/>
    <property type="evidence" value="ECO:0007669"/>
    <property type="project" value="UniProtKB-KW"/>
</dbReference>
<comment type="similarity">
    <text evidence="3">In the N-terminal section; belongs to the AAA ATPase family.</text>
</comment>
<evidence type="ECO:0000256" key="10">
    <source>
        <dbReference type="SAM" id="Phobius"/>
    </source>
</evidence>
<dbReference type="InterPro" id="IPR003959">
    <property type="entry name" value="ATPase_AAA_core"/>
</dbReference>
<keyword evidence="7" id="KW-0862">Zinc</keyword>
<dbReference type="InterPro" id="IPR003960">
    <property type="entry name" value="ATPase_AAA_CS"/>
</dbReference>
<feature type="transmembrane region" description="Helical" evidence="10">
    <location>
        <begin position="319"/>
        <end position="340"/>
    </location>
</feature>
<evidence type="ECO:0000256" key="3">
    <source>
        <dbReference type="ARBA" id="ARBA00010550"/>
    </source>
</evidence>
<dbReference type="SUPFAM" id="SSF140990">
    <property type="entry name" value="FtsH protease domain-like"/>
    <property type="match status" value="1"/>
</dbReference>
<keyword evidence="10" id="KW-1133">Transmembrane helix</keyword>
<evidence type="ECO:0000313" key="15">
    <source>
        <dbReference type="Proteomes" id="UP000288805"/>
    </source>
</evidence>
<evidence type="ECO:0000256" key="1">
    <source>
        <dbReference type="ARBA" id="ARBA00001947"/>
    </source>
</evidence>
<dbReference type="GO" id="GO:0004176">
    <property type="term" value="F:ATP-dependent peptidase activity"/>
    <property type="evidence" value="ECO:0007669"/>
    <property type="project" value="InterPro"/>
</dbReference>
<dbReference type="InterPro" id="IPR027417">
    <property type="entry name" value="P-loop_NTPase"/>
</dbReference>
<dbReference type="GO" id="GO:0005524">
    <property type="term" value="F:ATP binding"/>
    <property type="evidence" value="ECO:0007669"/>
    <property type="project" value="InterPro"/>
</dbReference>
<evidence type="ECO:0000313" key="14">
    <source>
        <dbReference type="EMBL" id="RVW72284.1"/>
    </source>
</evidence>
<dbReference type="Gene3D" id="3.40.50.300">
    <property type="entry name" value="P-loop containing nucleotide triphosphate hydrolases"/>
    <property type="match status" value="2"/>
</dbReference>
<dbReference type="AlphaFoldDB" id="A0A438GJD7"/>
<name>A0A438GJD7_VITVI</name>
<feature type="domain" description="ATPase AAA-type core" evidence="11">
    <location>
        <begin position="562"/>
        <end position="610"/>
    </location>
</feature>
<evidence type="ECO:0000256" key="7">
    <source>
        <dbReference type="ARBA" id="ARBA00022833"/>
    </source>
</evidence>
<evidence type="ECO:0000256" key="4">
    <source>
        <dbReference type="ARBA" id="ARBA00022670"/>
    </source>
</evidence>
<dbReference type="Pfam" id="PF00004">
    <property type="entry name" value="AAA"/>
    <property type="match status" value="1"/>
</dbReference>
<comment type="caution">
    <text evidence="14">The sequence shown here is derived from an EMBL/GenBank/DDBJ whole genome shotgun (WGS) entry which is preliminary data.</text>
</comment>
<keyword evidence="10" id="KW-0812">Transmembrane</keyword>
<evidence type="ECO:0000259" key="13">
    <source>
        <dbReference type="Pfam" id="PF17862"/>
    </source>
</evidence>
<dbReference type="GO" id="GO:0016887">
    <property type="term" value="F:ATP hydrolysis activity"/>
    <property type="evidence" value="ECO:0007669"/>
    <property type="project" value="InterPro"/>
</dbReference>
<dbReference type="GO" id="GO:0004222">
    <property type="term" value="F:metalloendopeptidase activity"/>
    <property type="evidence" value="ECO:0007669"/>
    <property type="project" value="InterPro"/>
</dbReference>
<dbReference type="Gene3D" id="1.20.58.760">
    <property type="entry name" value="Peptidase M41"/>
    <property type="match status" value="1"/>
</dbReference>